<accession>A0A1H9W4B7</accession>
<dbReference type="EMBL" id="FOFR01000030">
    <property type="protein sequence ID" value="SES28800.1"/>
    <property type="molecule type" value="Genomic_DNA"/>
</dbReference>
<proteinExistence type="predicted"/>
<organism evidence="2 3">
    <name type="scientific">Lentzea xinjiangensis</name>
    <dbReference type="NCBI Taxonomy" id="402600"/>
    <lineage>
        <taxon>Bacteria</taxon>
        <taxon>Bacillati</taxon>
        <taxon>Actinomycetota</taxon>
        <taxon>Actinomycetes</taxon>
        <taxon>Pseudonocardiales</taxon>
        <taxon>Pseudonocardiaceae</taxon>
        <taxon>Lentzea</taxon>
    </lineage>
</organism>
<feature type="compositionally biased region" description="Polar residues" evidence="1">
    <location>
        <begin position="42"/>
        <end position="62"/>
    </location>
</feature>
<name>A0A1H9W4B7_9PSEU</name>
<gene>
    <name evidence="2" type="ORF">SAMN05216188_13075</name>
</gene>
<dbReference type="STRING" id="402600.SAMN05216188_13075"/>
<feature type="region of interest" description="Disordered" evidence="1">
    <location>
        <begin position="42"/>
        <end position="63"/>
    </location>
</feature>
<evidence type="ECO:0000313" key="2">
    <source>
        <dbReference type="EMBL" id="SES28800.1"/>
    </source>
</evidence>
<evidence type="ECO:0000313" key="3">
    <source>
        <dbReference type="Proteomes" id="UP000199352"/>
    </source>
</evidence>
<protein>
    <submittedName>
        <fullName evidence="2">Uncharacterized protein</fullName>
    </submittedName>
</protein>
<keyword evidence="3" id="KW-1185">Reference proteome</keyword>
<evidence type="ECO:0000256" key="1">
    <source>
        <dbReference type="SAM" id="MobiDB-lite"/>
    </source>
</evidence>
<dbReference type="Proteomes" id="UP000199352">
    <property type="component" value="Unassembled WGS sequence"/>
</dbReference>
<reference evidence="3" key="1">
    <citation type="submission" date="2016-10" db="EMBL/GenBank/DDBJ databases">
        <authorList>
            <person name="Varghese N."/>
            <person name="Submissions S."/>
        </authorList>
    </citation>
    <scope>NUCLEOTIDE SEQUENCE [LARGE SCALE GENOMIC DNA]</scope>
    <source>
        <strain evidence="3">CGMCC 4.3525</strain>
    </source>
</reference>
<sequence length="133" mass="14926">MDQADICYGKWWIRTGTDSGAGGNLVDWVGLGKAGNDETFKTGQWSGSEIQNGRSGESSYRQGSCDATEDAAWDRVRIHYDAGFWNDKWQVVDISLKVARSPGSQDFIKCYRWSGSYWVGDGYRELTWNSSTC</sequence>
<dbReference type="AlphaFoldDB" id="A0A1H9W4B7"/>